<dbReference type="UniPathway" id="UPA00140">
    <property type="reaction ID" value="UER00207"/>
</dbReference>
<comment type="cofactor">
    <cofactor evidence="11 12">
        <name>FAD</name>
        <dbReference type="ChEBI" id="CHEBI:57692"/>
    </cofactor>
    <text evidence="11 12">Binds 1 FAD per subunit.</text>
</comment>
<dbReference type="FunFam" id="3.40.50.80:FF:000001">
    <property type="entry name" value="NADPH--cytochrome P450 reductase 1"/>
    <property type="match status" value="1"/>
</dbReference>
<dbReference type="Pfam" id="PF00667">
    <property type="entry name" value="FAD_binding_1"/>
    <property type="match status" value="1"/>
</dbReference>
<evidence type="ECO:0000256" key="1">
    <source>
        <dbReference type="ARBA" id="ARBA00022448"/>
    </source>
</evidence>
<dbReference type="SUPFAM" id="SSF52343">
    <property type="entry name" value="Ferredoxin reductase-like, C-terminal NADP-linked domain"/>
    <property type="match status" value="1"/>
</dbReference>
<dbReference type="InterPro" id="IPR017927">
    <property type="entry name" value="FAD-bd_FR_type"/>
</dbReference>
<dbReference type="GO" id="GO:0005829">
    <property type="term" value="C:cytosol"/>
    <property type="evidence" value="ECO:0007669"/>
    <property type="project" value="TreeGrafter"/>
</dbReference>
<dbReference type="PROSITE" id="PS50902">
    <property type="entry name" value="FLAVODOXIN_LIKE"/>
    <property type="match status" value="1"/>
</dbReference>
<feature type="binding site" evidence="12">
    <location>
        <begin position="436"/>
        <end position="439"/>
    </location>
    <ligand>
        <name>FAD</name>
        <dbReference type="ChEBI" id="CHEBI:57692"/>
    </ligand>
</feature>
<evidence type="ECO:0000256" key="7">
    <source>
        <dbReference type="ARBA" id="ARBA00022982"/>
    </source>
</evidence>
<keyword evidence="1 11" id="KW-0813">Transport</keyword>
<dbReference type="SUPFAM" id="SSF63380">
    <property type="entry name" value="Riboflavin synthase domain-like"/>
    <property type="match status" value="1"/>
</dbReference>
<feature type="binding site" evidence="12">
    <location>
        <position position="615"/>
    </location>
    <ligand>
        <name>FAD</name>
        <dbReference type="ChEBI" id="CHEBI:57692"/>
    </ligand>
</feature>
<dbReference type="Pfam" id="PF00258">
    <property type="entry name" value="Flavodoxin_1"/>
    <property type="match status" value="1"/>
</dbReference>
<feature type="binding site" evidence="12">
    <location>
        <position position="577"/>
    </location>
    <ligand>
        <name>NADP(+)</name>
        <dbReference type="ChEBI" id="CHEBI:58349"/>
    </ligand>
</feature>
<accession>A0A101KQF0</accession>
<dbReference type="InterPro" id="IPR023173">
    <property type="entry name" value="NADPH_Cyt_P450_Rdtase_alpha"/>
</dbReference>
<dbReference type="InterPro" id="IPR008254">
    <property type="entry name" value="Flavodoxin/NO_synth"/>
</dbReference>
<evidence type="ECO:0000256" key="3">
    <source>
        <dbReference type="ARBA" id="ARBA00022630"/>
    </source>
</evidence>
<dbReference type="InterPro" id="IPR003097">
    <property type="entry name" value="CysJ-like_FAD-binding"/>
</dbReference>
<keyword evidence="7 11" id="KW-0249">Electron transport</keyword>
<feature type="binding site" evidence="12">
    <location>
        <begin position="164"/>
        <end position="173"/>
    </location>
    <ligand>
        <name>FMN</name>
        <dbReference type="ChEBI" id="CHEBI:58210"/>
    </ligand>
</feature>
<dbReference type="GO" id="GO:0070814">
    <property type="term" value="P:hydrogen sulfide biosynthetic process"/>
    <property type="evidence" value="ECO:0007669"/>
    <property type="project" value="UniProtKB-UniPathway"/>
</dbReference>
<dbReference type="PIRSF" id="PIRSF000207">
    <property type="entry name" value="SiR-FP_CysJ"/>
    <property type="match status" value="1"/>
</dbReference>
<dbReference type="InterPro" id="IPR001709">
    <property type="entry name" value="Flavoprot_Pyr_Nucl_cyt_Rdtase"/>
</dbReference>
<dbReference type="PRINTS" id="PR00369">
    <property type="entry name" value="FLAVODOXIN"/>
</dbReference>
<dbReference type="InterPro" id="IPR029039">
    <property type="entry name" value="Flavoprotein-like_sf"/>
</dbReference>
<evidence type="ECO:0000256" key="9">
    <source>
        <dbReference type="ARBA" id="ARBA00023192"/>
    </source>
</evidence>
<dbReference type="Gene3D" id="1.20.990.10">
    <property type="entry name" value="NADPH-cytochrome p450 Reductase, Chain A, domain 3"/>
    <property type="match status" value="1"/>
</dbReference>
<evidence type="ECO:0000313" key="16">
    <source>
        <dbReference type="Proteomes" id="UP000053176"/>
    </source>
</evidence>
<organism evidence="15 16">
    <name type="scientific">Rhizobium loti</name>
    <name type="common">Mesorhizobium loti</name>
    <dbReference type="NCBI Taxonomy" id="381"/>
    <lineage>
        <taxon>Bacteria</taxon>
        <taxon>Pseudomonadati</taxon>
        <taxon>Pseudomonadota</taxon>
        <taxon>Alphaproteobacteria</taxon>
        <taxon>Hyphomicrobiales</taxon>
        <taxon>Phyllobacteriaceae</taxon>
        <taxon>Mesorhizobium</taxon>
    </lineage>
</organism>
<protein>
    <recommendedName>
        <fullName evidence="11">Sulfite reductase [NADPH] flavoprotein alpha-component</fullName>
        <shortName evidence="11">SiR-FP</shortName>
        <ecNumber evidence="11">1.8.1.2</ecNumber>
    </recommendedName>
</protein>
<evidence type="ECO:0000256" key="11">
    <source>
        <dbReference type="PIRNR" id="PIRNR000207"/>
    </source>
</evidence>
<dbReference type="CDD" id="cd06199">
    <property type="entry name" value="SiR"/>
    <property type="match status" value="1"/>
</dbReference>
<comment type="pathway">
    <text evidence="11">Sulfur metabolism; hydrogen sulfide biosynthesis; hydrogen sulfide from sulfite (NADPH route): step 1/1.</text>
</comment>
<dbReference type="AlphaFoldDB" id="A0A101KQF0"/>
<comment type="cofactor">
    <cofactor evidence="11 12">
        <name>FMN</name>
        <dbReference type="ChEBI" id="CHEBI:58210"/>
    </cofactor>
    <text evidence="11 12">Binds 1 FMN per subunit.</text>
</comment>
<evidence type="ECO:0000256" key="8">
    <source>
        <dbReference type="ARBA" id="ARBA00023002"/>
    </source>
</evidence>
<gene>
    <name evidence="15" type="ORF">AU467_27940</name>
</gene>
<keyword evidence="9 11" id="KW-0198">Cysteine biosynthesis</keyword>
<keyword evidence="8 11" id="KW-0560">Oxidoreductase</keyword>
<evidence type="ECO:0000256" key="5">
    <source>
        <dbReference type="ARBA" id="ARBA00022827"/>
    </source>
</evidence>
<dbReference type="PANTHER" id="PTHR19384:SF128">
    <property type="entry name" value="NADPH OXIDOREDUCTASE A"/>
    <property type="match status" value="1"/>
</dbReference>
<dbReference type="OrthoDB" id="9816402at2"/>
<feature type="binding site" evidence="12">
    <location>
        <begin position="81"/>
        <end position="86"/>
    </location>
    <ligand>
        <name>FMN</name>
        <dbReference type="ChEBI" id="CHEBI:58210"/>
    </ligand>
</feature>
<keyword evidence="6 11" id="KW-0521">NADP</keyword>
<dbReference type="InterPro" id="IPR010199">
    <property type="entry name" value="CysJ"/>
</dbReference>
<evidence type="ECO:0000256" key="12">
    <source>
        <dbReference type="PIRSR" id="PIRSR000207-1"/>
    </source>
</evidence>
<comment type="catalytic activity">
    <reaction evidence="10 11">
        <text>hydrogen sulfide + 3 NADP(+) + 3 H2O = sulfite + 3 NADPH + 4 H(+)</text>
        <dbReference type="Rhea" id="RHEA:13801"/>
        <dbReference type="ChEBI" id="CHEBI:15377"/>
        <dbReference type="ChEBI" id="CHEBI:15378"/>
        <dbReference type="ChEBI" id="CHEBI:17359"/>
        <dbReference type="ChEBI" id="CHEBI:29919"/>
        <dbReference type="ChEBI" id="CHEBI:57783"/>
        <dbReference type="ChEBI" id="CHEBI:58349"/>
        <dbReference type="EC" id="1.8.1.2"/>
    </reaction>
</comment>
<evidence type="ECO:0000256" key="2">
    <source>
        <dbReference type="ARBA" id="ARBA00022605"/>
    </source>
</evidence>
<keyword evidence="2 11" id="KW-0028">Amino-acid biosynthesis</keyword>
<dbReference type="Gene3D" id="3.40.50.80">
    <property type="entry name" value="Nucleotide-binding domain of ferredoxin-NADP reductase (FNR) module"/>
    <property type="match status" value="1"/>
</dbReference>
<dbReference type="GO" id="GO:0019344">
    <property type="term" value="P:cysteine biosynthetic process"/>
    <property type="evidence" value="ECO:0007669"/>
    <property type="project" value="UniProtKB-KW"/>
</dbReference>
<dbReference type="Proteomes" id="UP000053176">
    <property type="component" value="Unassembled WGS sequence"/>
</dbReference>
<sequence>MTAFEFPGPGFTAEQWNQINALATSLRPGQGLWLSGYFAGLDHNARALHTGASLPLATLDPLAPLPAAAPSTRSLTVLFGSETGNGAGLAKALGEAAGRLGVEPTVVDMADYKLRRLKDEQDLLIVTSTHGEGDPPLSGKGFFEFVESRKAPRLPDLRYAVLALGDSTYEHYCGAGKRLDRRLEELGATRLEARVDCDVDYDEDASGWIKAVVAKLAPPAQAANGGASTRTVDMRSASAAPAPAFDKRAPFPATVIDNLVLTGRGSSKETRHIELSLAGSGLAFEPGDALGVVPRNDPRLVESLLDTLLLSADTPLSLKERKTTFGEALGQALEITAATPRLIEHWAEASGARELHELRGEEQAEARAAFLRSHHVIDIVRRFPVQGIDPQTFVAGLRPLQPRLYSIASSLAAMPDEAHLTVSTVRYELHGEPRSGVASGHFAGRAEPDTTVSVYVQENRHFRLPGDDAPILMIGAGTGVAPYRAFLQEREARGATGKSWLVFGERNFHSDFLYQTEWQGLLKDGVLSRMNVAFSRDGVAKTYVQHRLIEHARDVFAWLEEGAHVYVCGDGAKLAPDVHAALRTIVQQQGGRGKAAADDYLGALQRDRRYQIDVY</sequence>
<dbReference type="NCBIfam" id="TIGR01931">
    <property type="entry name" value="cysJ"/>
    <property type="match status" value="1"/>
</dbReference>
<feature type="binding site" evidence="12">
    <location>
        <begin position="541"/>
        <end position="545"/>
    </location>
    <ligand>
        <name>NADP(+)</name>
        <dbReference type="ChEBI" id="CHEBI:58349"/>
    </ligand>
</feature>
<evidence type="ECO:0000256" key="10">
    <source>
        <dbReference type="ARBA" id="ARBA00052219"/>
    </source>
</evidence>
<dbReference type="SUPFAM" id="SSF52218">
    <property type="entry name" value="Flavoproteins"/>
    <property type="match status" value="1"/>
</dbReference>
<feature type="domain" description="FAD-binding FR-type" evidence="14">
    <location>
        <begin position="248"/>
        <end position="465"/>
    </location>
</feature>
<feature type="domain" description="Flavodoxin-like" evidence="13">
    <location>
        <begin position="75"/>
        <end position="213"/>
    </location>
</feature>
<evidence type="ECO:0000256" key="6">
    <source>
        <dbReference type="ARBA" id="ARBA00022857"/>
    </source>
</evidence>
<evidence type="ECO:0000259" key="13">
    <source>
        <dbReference type="PROSITE" id="PS50902"/>
    </source>
</evidence>
<dbReference type="GO" id="GO:0004783">
    <property type="term" value="F:sulfite reductase (NADPH) activity"/>
    <property type="evidence" value="ECO:0007669"/>
    <property type="project" value="UniProtKB-EC"/>
</dbReference>
<feature type="binding site" evidence="12">
    <location>
        <position position="427"/>
    </location>
    <ligand>
        <name>FAD</name>
        <dbReference type="ChEBI" id="CHEBI:57692"/>
    </ligand>
</feature>
<dbReference type="InterPro" id="IPR017938">
    <property type="entry name" value="Riboflavin_synthase-like_b-brl"/>
</dbReference>
<reference evidence="15 16" key="1">
    <citation type="submission" date="2015-12" db="EMBL/GenBank/DDBJ databases">
        <title>Draft genome sequence of Mesorhizobium sp. UFLA 01-765, a multitolerant efficient symbiont and plant-growth promoting strain isolated from Zn-mining soil using Leucaena leucocephala as a trap plant.</title>
        <authorList>
            <person name="Rangel W.M."/>
            <person name="Thijs S."/>
            <person name="Longatti S.M."/>
            <person name="Moreira F.M."/>
            <person name="Weyens N."/>
            <person name="Vangronsveld J."/>
            <person name="Van Hamme J.D."/>
            <person name="Bottos E.M."/>
            <person name="Rineau F."/>
        </authorList>
    </citation>
    <scope>NUCLEOTIDE SEQUENCE [LARGE SCALE GENOMIC DNA]</scope>
    <source>
        <strain evidence="15 16">UFLA 01-765</strain>
    </source>
</reference>
<comment type="caution">
    <text evidence="15">The sequence shown here is derived from an EMBL/GenBank/DDBJ whole genome shotgun (WGS) entry which is preliminary data.</text>
</comment>
<comment type="function">
    <text evidence="11">Component of the sulfite reductase complex that catalyzes the 6-electron reduction of sulfite to sulfide. This is one of several activities required for the biosynthesis of L-cysteine from sulfate. The flavoprotein component catalyzes the electron flow from NADPH -&gt; FAD -&gt; FMN to the hemoprotein component.</text>
</comment>
<keyword evidence="3 11" id="KW-0285">Flavoprotein</keyword>
<dbReference type="InterPro" id="IPR001433">
    <property type="entry name" value="OxRdtase_FAD/NAD-bd"/>
</dbReference>
<evidence type="ECO:0000313" key="15">
    <source>
        <dbReference type="EMBL" id="KUM25035.1"/>
    </source>
</evidence>
<feature type="binding site" evidence="12">
    <location>
        <position position="336"/>
    </location>
    <ligand>
        <name>FAD</name>
        <dbReference type="ChEBI" id="CHEBI:57692"/>
    </ligand>
</feature>
<dbReference type="GO" id="GO:0050660">
    <property type="term" value="F:flavin adenine dinucleotide binding"/>
    <property type="evidence" value="ECO:0007669"/>
    <property type="project" value="InterPro"/>
</dbReference>
<dbReference type="Gene3D" id="3.40.50.360">
    <property type="match status" value="1"/>
</dbReference>
<feature type="binding site" evidence="12">
    <location>
        <begin position="403"/>
        <end position="406"/>
    </location>
    <ligand>
        <name>FAD</name>
        <dbReference type="ChEBI" id="CHEBI:57692"/>
    </ligand>
</feature>
<dbReference type="PRINTS" id="PR00371">
    <property type="entry name" value="FPNCR"/>
</dbReference>
<evidence type="ECO:0000259" key="14">
    <source>
        <dbReference type="PROSITE" id="PS51384"/>
    </source>
</evidence>
<feature type="binding site" evidence="12">
    <location>
        <begin position="535"/>
        <end position="536"/>
    </location>
    <ligand>
        <name>NADP(+)</name>
        <dbReference type="ChEBI" id="CHEBI:58349"/>
    </ligand>
</feature>
<comment type="subunit">
    <text evidence="11">Alpha(8)-beta(8). The alpha component is a flavoprotein, the beta component is a hemoprotein.</text>
</comment>
<dbReference type="EMBL" id="LPWA01000124">
    <property type="protein sequence ID" value="KUM25035.1"/>
    <property type="molecule type" value="Genomic_DNA"/>
</dbReference>
<dbReference type="EC" id="1.8.1.2" evidence="11"/>
<dbReference type="PANTHER" id="PTHR19384">
    <property type="entry name" value="NITRIC OXIDE SYNTHASE-RELATED"/>
    <property type="match status" value="1"/>
</dbReference>
<dbReference type="PROSITE" id="PS51384">
    <property type="entry name" value="FAD_FR"/>
    <property type="match status" value="1"/>
</dbReference>
<dbReference type="InterPro" id="IPR001094">
    <property type="entry name" value="Flavdoxin-like"/>
</dbReference>
<dbReference type="GO" id="GO:0010181">
    <property type="term" value="F:FMN binding"/>
    <property type="evidence" value="ECO:0007669"/>
    <property type="project" value="InterPro"/>
</dbReference>
<feature type="binding site" evidence="12">
    <location>
        <begin position="128"/>
        <end position="131"/>
    </location>
    <ligand>
        <name>FMN</name>
        <dbReference type="ChEBI" id="CHEBI:58210"/>
    </ligand>
</feature>
<evidence type="ECO:0000256" key="4">
    <source>
        <dbReference type="ARBA" id="ARBA00022643"/>
    </source>
</evidence>
<name>A0A101KQF0_RHILI</name>
<feature type="binding site" evidence="12">
    <location>
        <begin position="421"/>
        <end position="423"/>
    </location>
    <ligand>
        <name>FAD</name>
        <dbReference type="ChEBI" id="CHEBI:57692"/>
    </ligand>
</feature>
<proteinExistence type="predicted"/>
<keyword evidence="4 11" id="KW-0288">FMN</keyword>
<dbReference type="Gene3D" id="2.40.30.10">
    <property type="entry name" value="Translation factors"/>
    <property type="match status" value="1"/>
</dbReference>
<dbReference type="Pfam" id="PF00175">
    <property type="entry name" value="NAD_binding_1"/>
    <property type="match status" value="1"/>
</dbReference>
<keyword evidence="5 11" id="KW-0274">FAD</keyword>
<dbReference type="InterPro" id="IPR039261">
    <property type="entry name" value="FNR_nucleotide-bd"/>
</dbReference>